<reference evidence="6 7" key="1">
    <citation type="submission" date="2021-01" db="EMBL/GenBank/DDBJ databases">
        <title>Whole genome shotgun sequence of Planotetraspora mira NBRC 15435.</title>
        <authorList>
            <person name="Komaki H."/>
            <person name="Tamura T."/>
        </authorList>
    </citation>
    <scope>NUCLEOTIDE SEQUENCE [LARGE SCALE GENOMIC DNA]</scope>
    <source>
        <strain evidence="6 7">NBRC 15435</strain>
    </source>
</reference>
<dbReference type="PRINTS" id="PR00080">
    <property type="entry name" value="SDRFAMILY"/>
</dbReference>
<dbReference type="NCBIfam" id="NF006114">
    <property type="entry name" value="PRK08263.1"/>
    <property type="match status" value="1"/>
</dbReference>
<sequence>MGASHPDHPGAWADRRRPVPGGDPRLPSIDKVKVMTKTWFITGASRGFGRLWAEAALKRGDRVAATVRDPQVLAEMKERADDRLLPLALDVTDRAAVVAAVDRAHEHFGTLDVVVNNAGYGLFGAAEDITEERARKQVDTNVFGTLWVTQAVLPHLRAAGAGHIINVSSIAGIVAWPLLSIYHASKFAVEGLSEALAQEVAAFGIKVTIVEPAAYATDWSGSSSIRAMPSPAYQDLTARRTAISAAAPQADPAATAQVIMELVDTAEPPLRLFLGGAALSMAQATYAERLAEWEKWNHLSALA</sequence>
<dbReference type="InterPro" id="IPR002347">
    <property type="entry name" value="SDR_fam"/>
</dbReference>
<dbReference type="CDD" id="cd05374">
    <property type="entry name" value="17beta-HSD-like_SDR_c"/>
    <property type="match status" value="1"/>
</dbReference>
<feature type="domain" description="Ketoreductase" evidence="5">
    <location>
        <begin position="37"/>
        <end position="253"/>
    </location>
</feature>
<dbReference type="EMBL" id="BOOO01000048">
    <property type="protein sequence ID" value="GII34266.1"/>
    <property type="molecule type" value="Genomic_DNA"/>
</dbReference>
<evidence type="ECO:0000256" key="4">
    <source>
        <dbReference type="SAM" id="MobiDB-lite"/>
    </source>
</evidence>
<evidence type="ECO:0000313" key="7">
    <source>
        <dbReference type="Proteomes" id="UP000650628"/>
    </source>
</evidence>
<dbReference type="InterPro" id="IPR057326">
    <property type="entry name" value="KR_dom"/>
</dbReference>
<dbReference type="SUPFAM" id="SSF51735">
    <property type="entry name" value="NAD(P)-binding Rossmann-fold domains"/>
    <property type="match status" value="1"/>
</dbReference>
<feature type="region of interest" description="Disordered" evidence="4">
    <location>
        <begin position="1"/>
        <end position="27"/>
    </location>
</feature>
<comment type="caution">
    <text evidence="6">The sequence shown here is derived from an EMBL/GenBank/DDBJ whole genome shotgun (WGS) entry which is preliminary data.</text>
</comment>
<evidence type="ECO:0000256" key="3">
    <source>
        <dbReference type="RuleBase" id="RU000363"/>
    </source>
</evidence>
<dbReference type="PANTHER" id="PTHR43976:SF16">
    <property type="entry name" value="SHORT-CHAIN DEHYDROGENASE_REDUCTASE FAMILY PROTEIN"/>
    <property type="match status" value="1"/>
</dbReference>
<evidence type="ECO:0000256" key="1">
    <source>
        <dbReference type="ARBA" id="ARBA00006484"/>
    </source>
</evidence>
<comment type="similarity">
    <text evidence="1 3">Belongs to the short-chain dehydrogenases/reductases (SDR) family.</text>
</comment>
<organism evidence="6 7">
    <name type="scientific">Planotetraspora mira</name>
    <dbReference type="NCBI Taxonomy" id="58121"/>
    <lineage>
        <taxon>Bacteria</taxon>
        <taxon>Bacillati</taxon>
        <taxon>Actinomycetota</taxon>
        <taxon>Actinomycetes</taxon>
        <taxon>Streptosporangiales</taxon>
        <taxon>Streptosporangiaceae</taxon>
        <taxon>Planotetraspora</taxon>
    </lineage>
</organism>
<dbReference type="SMART" id="SM00822">
    <property type="entry name" value="PKS_KR"/>
    <property type="match status" value="1"/>
</dbReference>
<dbReference type="Proteomes" id="UP000650628">
    <property type="component" value="Unassembled WGS sequence"/>
</dbReference>
<name>A0A8J3XB63_9ACTN</name>
<keyword evidence="2" id="KW-0560">Oxidoreductase</keyword>
<dbReference type="GO" id="GO:0016491">
    <property type="term" value="F:oxidoreductase activity"/>
    <property type="evidence" value="ECO:0007669"/>
    <property type="project" value="UniProtKB-KW"/>
</dbReference>
<feature type="compositionally biased region" description="Basic and acidic residues" evidence="4">
    <location>
        <begin position="1"/>
        <end position="17"/>
    </location>
</feature>
<evidence type="ECO:0000259" key="5">
    <source>
        <dbReference type="SMART" id="SM00822"/>
    </source>
</evidence>
<dbReference type="PANTHER" id="PTHR43976">
    <property type="entry name" value="SHORT CHAIN DEHYDROGENASE"/>
    <property type="match status" value="1"/>
</dbReference>
<dbReference type="Gene3D" id="3.40.50.720">
    <property type="entry name" value="NAD(P)-binding Rossmann-like Domain"/>
    <property type="match status" value="1"/>
</dbReference>
<gene>
    <name evidence="6" type="ORF">Pmi06nite_77080</name>
</gene>
<keyword evidence="7" id="KW-1185">Reference proteome</keyword>
<dbReference type="PRINTS" id="PR00081">
    <property type="entry name" value="GDHRDH"/>
</dbReference>
<proteinExistence type="inferred from homology"/>
<protein>
    <submittedName>
        <fullName evidence="6">Short-chain dehydrogenase/reductase</fullName>
    </submittedName>
</protein>
<dbReference type="Pfam" id="PF00106">
    <property type="entry name" value="adh_short"/>
    <property type="match status" value="1"/>
</dbReference>
<evidence type="ECO:0000313" key="6">
    <source>
        <dbReference type="EMBL" id="GII34266.1"/>
    </source>
</evidence>
<dbReference type="InterPro" id="IPR036291">
    <property type="entry name" value="NAD(P)-bd_dom_sf"/>
</dbReference>
<dbReference type="AlphaFoldDB" id="A0A8J3XB63"/>
<accession>A0A8J3XB63</accession>
<dbReference type="InterPro" id="IPR051911">
    <property type="entry name" value="SDR_oxidoreductase"/>
</dbReference>
<evidence type="ECO:0000256" key="2">
    <source>
        <dbReference type="ARBA" id="ARBA00023002"/>
    </source>
</evidence>